<sequence length="672" mass="73213">MVYCGKPSKGCSSCRERKIRCDQRDPGCGQCEKRNLQCPGYRNLVDLMFRDESSHVIKKAKKARVKATTHISALATTGGPLATVTAPLTSTRQYSADRQTISTPPSPGNLPSAQLRSTGNHRSSQLGNAWPPSSDDLDRGQDGTFIGIASGVSPEKEHWPRQPTEGSLPFDLPAALEEQGVAYFFAQYVTADEVANMQPFDFMFEIWRPGRSLTERQNDSVMAAMAAVGLAGLSRLKTCPNMLAWSRRSYGTALRLTNDALRRASDVVKDTTLLSVLILSSYELLTGHDPQAARAWQDHVNGASILAKMRGTGQFSSRAGISMFNALRHTILINCVQHQLPLPTALAQLGTELESVLSSMGEGPGWRLAEPISRILKLRHDVSRGLQDSPDNVIAQLLMTDEKLSDMAVASINDHQKGYRLVRVSRGNGIAFDDHCHIYSSPAQATAWNNMRCIRLLLHEIIIQQILPERPHGNRETPPSYRLVLARSVILLEKLRAAILATVPQHLGSITSKDVDCGITTNSNSALGTLDVRSPPIHLGVTDRPMSTPSASPSLTTSSLSAPRTFLALPIQPPSQAGMDEEAVDEIMTLVSASNTLVWPLYVVGVSRLSTKNEKEYVVARLMDVYRDFGVPQACIVASLLSKHAISAPLTVTDVLGDAGLRRACSEELDIT</sequence>
<dbReference type="InterPro" id="IPR021858">
    <property type="entry name" value="Fun_TF"/>
</dbReference>
<dbReference type="InterPro" id="IPR053175">
    <property type="entry name" value="DHMBA_Reg_Transcription_Factor"/>
</dbReference>
<proteinExistence type="predicted"/>
<feature type="region of interest" description="Disordered" evidence="2">
    <location>
        <begin position="92"/>
        <end position="143"/>
    </location>
</feature>
<dbReference type="AlphaFoldDB" id="A0A8K0X029"/>
<dbReference type="EMBL" id="JAGPXD010000005">
    <property type="protein sequence ID" value="KAH7354079.1"/>
    <property type="molecule type" value="Genomic_DNA"/>
</dbReference>
<dbReference type="InterPro" id="IPR036864">
    <property type="entry name" value="Zn2-C6_fun-type_DNA-bd_sf"/>
</dbReference>
<dbReference type="GO" id="GO:0008270">
    <property type="term" value="F:zinc ion binding"/>
    <property type="evidence" value="ECO:0007669"/>
    <property type="project" value="InterPro"/>
</dbReference>
<evidence type="ECO:0000313" key="5">
    <source>
        <dbReference type="Proteomes" id="UP000813385"/>
    </source>
</evidence>
<dbReference type="CDD" id="cd00067">
    <property type="entry name" value="GAL4"/>
    <property type="match status" value="1"/>
</dbReference>
<dbReference type="GO" id="GO:0000981">
    <property type="term" value="F:DNA-binding transcription factor activity, RNA polymerase II-specific"/>
    <property type="evidence" value="ECO:0007669"/>
    <property type="project" value="InterPro"/>
</dbReference>
<evidence type="ECO:0000256" key="2">
    <source>
        <dbReference type="SAM" id="MobiDB-lite"/>
    </source>
</evidence>
<dbReference type="PANTHER" id="PTHR38791:SF5">
    <property type="entry name" value="TRANSCRIPTION FACTOR DBAG-RELATED"/>
    <property type="match status" value="1"/>
</dbReference>
<dbReference type="SUPFAM" id="SSF57701">
    <property type="entry name" value="Zn2/Cys6 DNA-binding domain"/>
    <property type="match status" value="1"/>
</dbReference>
<dbReference type="Gene3D" id="4.10.240.10">
    <property type="entry name" value="Zn(2)-C6 fungal-type DNA-binding domain"/>
    <property type="match status" value="1"/>
</dbReference>
<dbReference type="Pfam" id="PF00172">
    <property type="entry name" value="Zn_clus"/>
    <property type="match status" value="1"/>
</dbReference>
<dbReference type="Pfam" id="PF11951">
    <property type="entry name" value="Fungal_trans_2"/>
    <property type="match status" value="1"/>
</dbReference>
<evidence type="ECO:0000256" key="1">
    <source>
        <dbReference type="ARBA" id="ARBA00023242"/>
    </source>
</evidence>
<dbReference type="OrthoDB" id="5429770at2759"/>
<comment type="caution">
    <text evidence="4">The sequence shown here is derived from an EMBL/GenBank/DDBJ whole genome shotgun (WGS) entry which is preliminary data.</text>
</comment>
<evidence type="ECO:0000259" key="3">
    <source>
        <dbReference type="PROSITE" id="PS50048"/>
    </source>
</evidence>
<keyword evidence="1" id="KW-0539">Nucleus</keyword>
<dbReference type="PROSITE" id="PS00463">
    <property type="entry name" value="ZN2_CY6_FUNGAL_1"/>
    <property type="match status" value="1"/>
</dbReference>
<gene>
    <name evidence="4" type="ORF">B0T11DRAFT_123888</name>
</gene>
<dbReference type="PANTHER" id="PTHR38791">
    <property type="entry name" value="ZN(II)2CYS6 TRANSCRIPTION FACTOR (EUROFUNG)-RELATED-RELATED"/>
    <property type="match status" value="1"/>
</dbReference>
<keyword evidence="5" id="KW-1185">Reference proteome</keyword>
<dbReference type="SMART" id="SM00066">
    <property type="entry name" value="GAL4"/>
    <property type="match status" value="1"/>
</dbReference>
<name>A0A8K0X029_9PEZI</name>
<dbReference type="Proteomes" id="UP000813385">
    <property type="component" value="Unassembled WGS sequence"/>
</dbReference>
<reference evidence="4" key="1">
    <citation type="journal article" date="2021" name="Nat. Commun.">
        <title>Genetic determinants of endophytism in the Arabidopsis root mycobiome.</title>
        <authorList>
            <person name="Mesny F."/>
            <person name="Miyauchi S."/>
            <person name="Thiergart T."/>
            <person name="Pickel B."/>
            <person name="Atanasova L."/>
            <person name="Karlsson M."/>
            <person name="Huettel B."/>
            <person name="Barry K.W."/>
            <person name="Haridas S."/>
            <person name="Chen C."/>
            <person name="Bauer D."/>
            <person name="Andreopoulos W."/>
            <person name="Pangilinan J."/>
            <person name="LaButti K."/>
            <person name="Riley R."/>
            <person name="Lipzen A."/>
            <person name="Clum A."/>
            <person name="Drula E."/>
            <person name="Henrissat B."/>
            <person name="Kohler A."/>
            <person name="Grigoriev I.V."/>
            <person name="Martin F.M."/>
            <person name="Hacquard S."/>
        </authorList>
    </citation>
    <scope>NUCLEOTIDE SEQUENCE</scope>
    <source>
        <strain evidence="4">MPI-CAGE-AT-0016</strain>
    </source>
</reference>
<accession>A0A8K0X029</accession>
<feature type="domain" description="Zn(2)-C6 fungal-type" evidence="3">
    <location>
        <begin position="10"/>
        <end position="38"/>
    </location>
</feature>
<dbReference type="PROSITE" id="PS50048">
    <property type="entry name" value="ZN2_CY6_FUNGAL_2"/>
    <property type="match status" value="1"/>
</dbReference>
<dbReference type="InterPro" id="IPR001138">
    <property type="entry name" value="Zn2Cys6_DnaBD"/>
</dbReference>
<evidence type="ECO:0000313" key="4">
    <source>
        <dbReference type="EMBL" id="KAH7354079.1"/>
    </source>
</evidence>
<protein>
    <recommendedName>
        <fullName evidence="3">Zn(2)-C6 fungal-type domain-containing protein</fullName>
    </recommendedName>
</protein>
<feature type="compositionally biased region" description="Polar residues" evidence="2">
    <location>
        <begin position="92"/>
        <end position="127"/>
    </location>
</feature>
<organism evidence="4 5">
    <name type="scientific">Plectosphaerella cucumerina</name>
    <dbReference type="NCBI Taxonomy" id="40658"/>
    <lineage>
        <taxon>Eukaryota</taxon>
        <taxon>Fungi</taxon>
        <taxon>Dikarya</taxon>
        <taxon>Ascomycota</taxon>
        <taxon>Pezizomycotina</taxon>
        <taxon>Sordariomycetes</taxon>
        <taxon>Hypocreomycetidae</taxon>
        <taxon>Glomerellales</taxon>
        <taxon>Plectosphaerellaceae</taxon>
        <taxon>Plectosphaerella</taxon>
    </lineage>
</organism>